<gene>
    <name evidence="2" type="ORF">LCGC14_1833850</name>
</gene>
<protein>
    <recommendedName>
        <fullName evidence="3">TMhelix containing protein</fullName>
    </recommendedName>
</protein>
<organism evidence="2">
    <name type="scientific">marine sediment metagenome</name>
    <dbReference type="NCBI Taxonomy" id="412755"/>
    <lineage>
        <taxon>unclassified sequences</taxon>
        <taxon>metagenomes</taxon>
        <taxon>ecological metagenomes</taxon>
    </lineage>
</organism>
<accession>A0A0F9GF83</accession>
<reference evidence="2" key="1">
    <citation type="journal article" date="2015" name="Nature">
        <title>Complex archaea that bridge the gap between prokaryotes and eukaryotes.</title>
        <authorList>
            <person name="Spang A."/>
            <person name="Saw J.H."/>
            <person name="Jorgensen S.L."/>
            <person name="Zaremba-Niedzwiedzka K."/>
            <person name="Martijn J."/>
            <person name="Lind A.E."/>
            <person name="van Eijk R."/>
            <person name="Schleper C."/>
            <person name="Guy L."/>
            <person name="Ettema T.J."/>
        </authorList>
    </citation>
    <scope>NUCLEOTIDE SEQUENCE</scope>
</reference>
<evidence type="ECO:0000313" key="2">
    <source>
        <dbReference type="EMBL" id="KKL97504.1"/>
    </source>
</evidence>
<evidence type="ECO:0000256" key="1">
    <source>
        <dbReference type="SAM" id="Phobius"/>
    </source>
</evidence>
<keyword evidence="1" id="KW-1133">Transmembrane helix</keyword>
<comment type="caution">
    <text evidence="2">The sequence shown here is derived from an EMBL/GenBank/DDBJ whole genome shotgun (WGS) entry which is preliminary data.</text>
</comment>
<name>A0A0F9GF83_9ZZZZ</name>
<evidence type="ECO:0008006" key="3">
    <source>
        <dbReference type="Google" id="ProtNLM"/>
    </source>
</evidence>
<feature type="transmembrane region" description="Helical" evidence="1">
    <location>
        <begin position="102"/>
        <end position="124"/>
    </location>
</feature>
<sequence>MFDWKKALATVAPALATAVGGPAAGLAARAITTALGLADGADEDEISDAIRNDPEALLKLKQAEYEFKLKCKEIGLELDKLRFSDTQGARQREIALKDRTPAVLSGFLVIGFFVILVSLFIFDIPDGAKEILYIMIGALSTNFGQIYNYYFGSSKGSSDKNKIMASQLD</sequence>
<feature type="transmembrane region" description="Helical" evidence="1">
    <location>
        <begin position="131"/>
        <end position="150"/>
    </location>
</feature>
<dbReference type="EMBL" id="LAZR01018154">
    <property type="protein sequence ID" value="KKL97504.1"/>
    <property type="molecule type" value="Genomic_DNA"/>
</dbReference>
<proteinExistence type="predicted"/>
<keyword evidence="1" id="KW-0812">Transmembrane</keyword>
<keyword evidence="1" id="KW-0472">Membrane</keyword>
<dbReference type="AlphaFoldDB" id="A0A0F9GF83"/>